<dbReference type="Pfam" id="PF01225">
    <property type="entry name" value="Mur_ligase"/>
    <property type="match status" value="1"/>
</dbReference>
<name>A0A5D8QAG9_9THEO</name>
<evidence type="ECO:0000259" key="17">
    <source>
        <dbReference type="Pfam" id="PF08245"/>
    </source>
</evidence>
<dbReference type="AlphaFoldDB" id="A0A5D8QAG9"/>
<gene>
    <name evidence="14" type="primary">murC</name>
    <name evidence="18" type="ORF">FWJ32_09400</name>
</gene>
<dbReference type="InterPro" id="IPR005758">
    <property type="entry name" value="UDP-N-AcMur_Ala_ligase_MurC"/>
</dbReference>
<dbReference type="Gene3D" id="3.40.50.720">
    <property type="entry name" value="NAD(P)-binding Rossmann-like Domain"/>
    <property type="match status" value="1"/>
</dbReference>
<comment type="pathway">
    <text evidence="2 14">Cell wall biogenesis; peptidoglycan biosynthesis.</text>
</comment>
<keyword evidence="10 14" id="KW-0573">Peptidoglycan synthesis</keyword>
<dbReference type="GO" id="GO:0005737">
    <property type="term" value="C:cytoplasm"/>
    <property type="evidence" value="ECO:0007669"/>
    <property type="project" value="UniProtKB-SubCell"/>
</dbReference>
<dbReference type="PANTHER" id="PTHR43445">
    <property type="entry name" value="UDP-N-ACETYLMURAMATE--L-ALANINE LIGASE-RELATED"/>
    <property type="match status" value="1"/>
</dbReference>
<sequence>MELSQFKNIHFVGIGGISMSGLAILLKSKGHKVSGSDLKASNLTEKLIGHGITVHIGHQPENIAGSDLIVYTAAVKQDNPELVRAKELGIPIIDRATLLGEIMLNYPRSIAVAGSHGKTTTTSLISVVLTRAGLDPTVLVGGEVDILGGNVRVGNSPYMVAESCEYQDSFLKFHPYIGVVLNIEWDHVDYFKHIESIIHSFIEFAKLLPPDGYLVVCGDNAASTLLSYVNCNTLTFGLQSKNDWKADNISFDESGCSSFDVIYKDERIGHMKLSIPGEHNIYNALAATAVCFAVGVPIEVIEANIDEFTGTHRRFEVKGRVDGATVIDDYGHHPSEIKATLKTAKNYPHNRIWCIFQPHTYTRTYALLNEFAESFYDADYVIVTDIYAAREKDNGLVKPQDLVEKLAANGVDALYMKKFEDIASYLLDNIKEGDLVITQGAGDITKLGDMLLNKKGASYNIHNSSKSYGPVV</sequence>
<dbReference type="UniPathway" id="UPA00219"/>
<feature type="domain" description="Mur ligase N-terminal catalytic" evidence="15">
    <location>
        <begin position="8"/>
        <end position="106"/>
    </location>
</feature>
<keyword evidence="7 14" id="KW-0547">Nucleotide-binding</keyword>
<organism evidence="18 19">
    <name type="scientific">Calorimonas adulescens</name>
    <dbReference type="NCBI Taxonomy" id="2606906"/>
    <lineage>
        <taxon>Bacteria</taxon>
        <taxon>Bacillati</taxon>
        <taxon>Bacillota</taxon>
        <taxon>Clostridia</taxon>
        <taxon>Thermoanaerobacterales</taxon>
        <taxon>Thermoanaerobacteraceae</taxon>
        <taxon>Calorimonas</taxon>
    </lineage>
</organism>
<evidence type="ECO:0000256" key="7">
    <source>
        <dbReference type="ARBA" id="ARBA00022741"/>
    </source>
</evidence>
<dbReference type="GO" id="GO:0071555">
    <property type="term" value="P:cell wall organization"/>
    <property type="evidence" value="ECO:0007669"/>
    <property type="project" value="UniProtKB-KW"/>
</dbReference>
<keyword evidence="5 14" id="KW-0436">Ligase</keyword>
<dbReference type="Proteomes" id="UP000322976">
    <property type="component" value="Unassembled WGS sequence"/>
</dbReference>
<comment type="catalytic activity">
    <reaction evidence="13 14">
        <text>UDP-N-acetyl-alpha-D-muramate + L-alanine + ATP = UDP-N-acetyl-alpha-D-muramoyl-L-alanine + ADP + phosphate + H(+)</text>
        <dbReference type="Rhea" id="RHEA:23372"/>
        <dbReference type="ChEBI" id="CHEBI:15378"/>
        <dbReference type="ChEBI" id="CHEBI:30616"/>
        <dbReference type="ChEBI" id="CHEBI:43474"/>
        <dbReference type="ChEBI" id="CHEBI:57972"/>
        <dbReference type="ChEBI" id="CHEBI:70757"/>
        <dbReference type="ChEBI" id="CHEBI:83898"/>
        <dbReference type="ChEBI" id="CHEBI:456216"/>
        <dbReference type="EC" id="6.3.2.8"/>
    </reaction>
</comment>
<feature type="domain" description="Mur ligase central" evidence="17">
    <location>
        <begin position="112"/>
        <end position="291"/>
    </location>
</feature>
<dbReference type="GO" id="GO:0008360">
    <property type="term" value="P:regulation of cell shape"/>
    <property type="evidence" value="ECO:0007669"/>
    <property type="project" value="UniProtKB-KW"/>
</dbReference>
<dbReference type="SUPFAM" id="SSF53623">
    <property type="entry name" value="MurD-like peptide ligases, catalytic domain"/>
    <property type="match status" value="1"/>
</dbReference>
<comment type="function">
    <text evidence="14">Cell wall formation.</text>
</comment>
<dbReference type="GO" id="GO:0051301">
    <property type="term" value="P:cell division"/>
    <property type="evidence" value="ECO:0007669"/>
    <property type="project" value="UniProtKB-KW"/>
</dbReference>
<keyword evidence="19" id="KW-1185">Reference proteome</keyword>
<dbReference type="Gene3D" id="3.40.1190.10">
    <property type="entry name" value="Mur-like, catalytic domain"/>
    <property type="match status" value="1"/>
</dbReference>
<dbReference type="SUPFAM" id="SSF53244">
    <property type="entry name" value="MurD-like peptide ligases, peptide-binding domain"/>
    <property type="match status" value="1"/>
</dbReference>
<dbReference type="GO" id="GO:0008763">
    <property type="term" value="F:UDP-N-acetylmuramate-L-alanine ligase activity"/>
    <property type="evidence" value="ECO:0007669"/>
    <property type="project" value="UniProtKB-UniRule"/>
</dbReference>
<dbReference type="InterPro" id="IPR000713">
    <property type="entry name" value="Mur_ligase_N"/>
</dbReference>
<evidence type="ECO:0000256" key="14">
    <source>
        <dbReference type="HAMAP-Rule" id="MF_00046"/>
    </source>
</evidence>
<reference evidence="18 19" key="1">
    <citation type="submission" date="2019-08" db="EMBL/GenBank/DDBJ databases">
        <title>Calorimonas adulescens gen. nov., sp. nov., an anaerobic thermophilic bacterium from Sakhalin hot spring.</title>
        <authorList>
            <person name="Khomyakova M.A."/>
            <person name="Merkel A.Y."/>
            <person name="Novikov A."/>
            <person name="Bonch-Osmolovskaya E.A."/>
            <person name="Slobodkin A.I."/>
        </authorList>
    </citation>
    <scope>NUCLEOTIDE SEQUENCE [LARGE SCALE GENOMIC DNA]</scope>
    <source>
        <strain evidence="18 19">A05MB</strain>
    </source>
</reference>
<keyword evidence="8 14" id="KW-0067">ATP-binding</keyword>
<dbReference type="InterPro" id="IPR004101">
    <property type="entry name" value="Mur_ligase_C"/>
</dbReference>
<proteinExistence type="inferred from homology"/>
<dbReference type="GO" id="GO:0009252">
    <property type="term" value="P:peptidoglycan biosynthetic process"/>
    <property type="evidence" value="ECO:0007669"/>
    <property type="project" value="UniProtKB-UniRule"/>
</dbReference>
<comment type="subcellular location">
    <subcellularLocation>
        <location evidence="1 14">Cytoplasm</location>
    </subcellularLocation>
</comment>
<dbReference type="Pfam" id="PF02875">
    <property type="entry name" value="Mur_ligase_C"/>
    <property type="match status" value="1"/>
</dbReference>
<evidence type="ECO:0000313" key="19">
    <source>
        <dbReference type="Proteomes" id="UP000322976"/>
    </source>
</evidence>
<dbReference type="EC" id="6.3.2.8" evidence="3 14"/>
<dbReference type="InterPro" id="IPR036565">
    <property type="entry name" value="Mur-like_cat_sf"/>
</dbReference>
<dbReference type="GO" id="GO:0005524">
    <property type="term" value="F:ATP binding"/>
    <property type="evidence" value="ECO:0007669"/>
    <property type="project" value="UniProtKB-UniRule"/>
</dbReference>
<evidence type="ECO:0000313" key="18">
    <source>
        <dbReference type="EMBL" id="TZE81387.1"/>
    </source>
</evidence>
<dbReference type="RefSeq" id="WP_149545702.1">
    <property type="nucleotide sequence ID" value="NZ_VTPS01000014.1"/>
</dbReference>
<dbReference type="HAMAP" id="MF_00046">
    <property type="entry name" value="MurC"/>
    <property type="match status" value="1"/>
</dbReference>
<dbReference type="SUPFAM" id="SSF51984">
    <property type="entry name" value="MurCD N-terminal domain"/>
    <property type="match status" value="1"/>
</dbReference>
<evidence type="ECO:0000256" key="5">
    <source>
        <dbReference type="ARBA" id="ARBA00022598"/>
    </source>
</evidence>
<evidence type="ECO:0000256" key="12">
    <source>
        <dbReference type="ARBA" id="ARBA00023316"/>
    </source>
</evidence>
<keyword evidence="11 14" id="KW-0131">Cell cycle</keyword>
<evidence type="ECO:0000256" key="1">
    <source>
        <dbReference type="ARBA" id="ARBA00004496"/>
    </source>
</evidence>
<dbReference type="InterPro" id="IPR050061">
    <property type="entry name" value="MurCDEF_pg_biosynth"/>
</dbReference>
<accession>A0A5D8QAG9</accession>
<evidence type="ECO:0000256" key="9">
    <source>
        <dbReference type="ARBA" id="ARBA00022960"/>
    </source>
</evidence>
<evidence type="ECO:0000256" key="13">
    <source>
        <dbReference type="ARBA" id="ARBA00047833"/>
    </source>
</evidence>
<dbReference type="EMBL" id="VTPS01000014">
    <property type="protein sequence ID" value="TZE81387.1"/>
    <property type="molecule type" value="Genomic_DNA"/>
</dbReference>
<keyword evidence="12 14" id="KW-0961">Cell wall biogenesis/degradation</keyword>
<evidence type="ECO:0000256" key="2">
    <source>
        <dbReference type="ARBA" id="ARBA00004752"/>
    </source>
</evidence>
<evidence type="ECO:0000256" key="4">
    <source>
        <dbReference type="ARBA" id="ARBA00022490"/>
    </source>
</evidence>
<dbReference type="NCBIfam" id="TIGR01082">
    <property type="entry name" value="murC"/>
    <property type="match status" value="1"/>
</dbReference>
<evidence type="ECO:0000259" key="16">
    <source>
        <dbReference type="Pfam" id="PF02875"/>
    </source>
</evidence>
<dbReference type="Pfam" id="PF08245">
    <property type="entry name" value="Mur_ligase_M"/>
    <property type="match status" value="1"/>
</dbReference>
<keyword evidence="9 14" id="KW-0133">Cell shape</keyword>
<dbReference type="Gene3D" id="3.90.190.20">
    <property type="entry name" value="Mur ligase, C-terminal domain"/>
    <property type="match status" value="1"/>
</dbReference>
<comment type="similarity">
    <text evidence="14">Belongs to the MurCDEF family.</text>
</comment>
<evidence type="ECO:0000259" key="15">
    <source>
        <dbReference type="Pfam" id="PF01225"/>
    </source>
</evidence>
<dbReference type="InterPro" id="IPR036615">
    <property type="entry name" value="Mur_ligase_C_dom_sf"/>
</dbReference>
<evidence type="ECO:0000256" key="6">
    <source>
        <dbReference type="ARBA" id="ARBA00022618"/>
    </source>
</evidence>
<comment type="caution">
    <text evidence="18">The sequence shown here is derived from an EMBL/GenBank/DDBJ whole genome shotgun (WGS) entry which is preliminary data.</text>
</comment>
<keyword evidence="4 14" id="KW-0963">Cytoplasm</keyword>
<feature type="binding site" evidence="14">
    <location>
        <begin position="114"/>
        <end position="120"/>
    </location>
    <ligand>
        <name>ATP</name>
        <dbReference type="ChEBI" id="CHEBI:30616"/>
    </ligand>
</feature>
<evidence type="ECO:0000256" key="10">
    <source>
        <dbReference type="ARBA" id="ARBA00022984"/>
    </source>
</evidence>
<evidence type="ECO:0000256" key="3">
    <source>
        <dbReference type="ARBA" id="ARBA00012211"/>
    </source>
</evidence>
<dbReference type="InterPro" id="IPR013221">
    <property type="entry name" value="Mur_ligase_cen"/>
</dbReference>
<dbReference type="PANTHER" id="PTHR43445:SF3">
    <property type="entry name" value="UDP-N-ACETYLMURAMATE--L-ALANINE LIGASE"/>
    <property type="match status" value="1"/>
</dbReference>
<evidence type="ECO:0000256" key="8">
    <source>
        <dbReference type="ARBA" id="ARBA00022840"/>
    </source>
</evidence>
<feature type="domain" description="Mur ligase C-terminal" evidence="16">
    <location>
        <begin position="313"/>
        <end position="442"/>
    </location>
</feature>
<protein>
    <recommendedName>
        <fullName evidence="3 14">UDP-N-acetylmuramate--L-alanine ligase</fullName>
        <ecNumber evidence="3 14">6.3.2.8</ecNumber>
    </recommendedName>
    <alternativeName>
        <fullName evidence="14">UDP-N-acetylmuramoyl-L-alanine synthetase</fullName>
    </alternativeName>
</protein>
<keyword evidence="6 14" id="KW-0132">Cell division</keyword>
<evidence type="ECO:0000256" key="11">
    <source>
        <dbReference type="ARBA" id="ARBA00023306"/>
    </source>
</evidence>